<sequence length="1894" mass="198710">MVFRGYHPGVMSLHKLSAGDGYAYLTRQVAAMDSTERGHGGLGDYYSTRGESPGIWAGAGLAGLQGVEPGQPVSEEQMQALFGHGRHPNAAALERAAAASGRDRGEAAAAAALGRAFPVFATAADGFRARCAAEFGAVNAAAGLPAGAPVPADERARIRTEVGRAMFAEVHGRLPVDARELSGFIARASRPATTAVAGYDLTFSPVKSVSALWALAPREIAQRVETAHQAAVADTLSWLEKEACFTRTGTAGIRQVETTGFIAATFTHRDSRAGDPELHTHVAVSNKVQTRDGKWLALDGRVLHKANVAASERYNTRLEAHLVAGLGVAFADRSGTEAGKRPVREIVGVDARLLTAWSARRRAINARRGDLAAVFEADHGRPPTAVEAIGLAQQATLETRDTKHEPRSLGQQREAWRREASGLIGGPPGIARMLDRVLAPHRPTPSPRATDTWVRKAAERLLETVSGQRATWQFWHVQAEAERVVRGAGIAPNDVDTAVTLLASEALSPGRSMPLGDRDPVEEPAELRRIDGASVYTVAGSRLYTSQAVLDAEHLLVAAAGRTDGRRAEPTAVEWALLESAANGVVLNPGQAHLVRQLATSGTRLQLALAPAGSGKTTALAVLSRAWTDGGGTVVGLAPTAVAAAGLGQQLVGHCDTLAKLTWHLRTDGQLSGAVPGWISGIGPGTMVIVDEAGMAGTVDLATAVDFVLGRGGSVRLVGDDQQLAAVAAGGALRDIADTHGATTLSQLTRFHDPAEGAATLAIRAGETAGLGFYLDHGRVHVGDEATAADQAYAAWAADHTAGVNAVMLAPTRELVAGLNARARADRLTATGTPAGREVELADGNRASTGDLLVSRRNDRALPITRTDWVKNGDRWTVTKVHRSGAITAAHAGTGRRVTLPAAYVREHVGLGYASTVHGAQGITADTCHTVVTGTETRQLLYVAVTRGRGANHLYVTTAGDGDPHAIITPHAVRPPTATDLLTAALARDGAPRSAASTGRELTDPATRLQDAAARYRDALGVAAETALGPAGIAALDAAAEQVRPGLSQAPGWRTLRDRLALLAVAGHDPITALRQAAGGRELDSAADPAAVLDWRLDPTSGQDRPAGPLPWLPAVLAALAGHPEWGPYLAARAGHVTSHAGRVIEEAATWTPTTAPAWAARLTETEHAGLRGQLAVWRAATGVPPADRRPTGPPQLAAAERRHQRRLDAAVTTVLGAAGAAARSWAAVADSIDPRISHDEHWTDLADRLTTADRAGIDVASLLIAVTGERPLPDDLPAAALWWRLSAHLSPAALTSDGLDAATLHPAWIAALGDAVTPERAQRVVADPAWPALVAAVTTGTRGGWDPAELITAAASGLPQRGGPRMPSGDLAAALVFRVSMLTDPTPVTVDEPLPADLRPPDDVHLLAPAADPETATVIDRWPTGALDVDVEPPFDPDFDRVPPDTADDTAPRDRGLPYVTPDPFARNETPGDSDPADYLLEEHFWATATVGRQRLIELNQQAVEYFADRYPDSWAPAYLQSRLGTDLTGDTRFSPGYAPAGWTTLTDHLRSDGATDEEILAAGLGVRARTGRVIDRFRDRLTFPIHGPDGAVHGFIGRRNPARDDAGPKYLNTAGTDLFSKGAQLFGLHEGGDALAAGAAPVLVEGPLDAIATTLAGDCTYVGVATLGTAFNDRQADQLLPYLGGRSGIVVATIVATDADTAGQQAAERSYWQLAARGDDPRRLPMSEGYDPADILSTGGPGALRELLDESGSLAEHLIDRMITATPADPVGAATTIHAAAEIIAALPPTRWLHHADRVTAALQKAPGSVHQAVLNADHARKLDPAGQTQAGRRTTAYDLLPTPKSVFEPPVPLPIQQNYPATASTPDRRSDGHDSPPSLSKDRDRPTGMER</sequence>
<dbReference type="NCBIfam" id="NF041492">
    <property type="entry name" value="MobF"/>
    <property type="match status" value="1"/>
</dbReference>
<feature type="domain" description="Toprim" evidence="2">
    <location>
        <begin position="1641"/>
        <end position="1731"/>
    </location>
</feature>
<dbReference type="Pfam" id="PF08275">
    <property type="entry name" value="DNAG_N"/>
    <property type="match status" value="1"/>
</dbReference>
<protein>
    <submittedName>
        <fullName evidence="3">DNA primase catalytic core</fullName>
    </submittedName>
</protein>
<feature type="region of interest" description="Disordered" evidence="1">
    <location>
        <begin position="1432"/>
        <end position="1475"/>
    </location>
</feature>
<dbReference type="PROSITE" id="PS50880">
    <property type="entry name" value="TOPRIM"/>
    <property type="match status" value="1"/>
</dbReference>
<dbReference type="SUPFAM" id="SSF52540">
    <property type="entry name" value="P-loop containing nucleoside triphosphate hydrolases"/>
    <property type="match status" value="2"/>
</dbReference>
<dbReference type="InterPro" id="IPR027417">
    <property type="entry name" value="P-loop_NTPase"/>
</dbReference>
<dbReference type="InterPro" id="IPR006171">
    <property type="entry name" value="TOPRIM_dom"/>
</dbReference>
<dbReference type="Gene3D" id="3.40.50.300">
    <property type="entry name" value="P-loop containing nucleotide triphosphate hydrolases"/>
    <property type="match status" value="2"/>
</dbReference>
<organism evidence="3 4">
    <name type="scientific">Blastococcus colisei</name>
    <dbReference type="NCBI Taxonomy" id="1564162"/>
    <lineage>
        <taxon>Bacteria</taxon>
        <taxon>Bacillati</taxon>
        <taxon>Actinomycetota</taxon>
        <taxon>Actinomycetes</taxon>
        <taxon>Geodermatophilales</taxon>
        <taxon>Geodermatophilaceae</taxon>
        <taxon>Blastococcus</taxon>
    </lineage>
</organism>
<evidence type="ECO:0000313" key="3">
    <source>
        <dbReference type="EMBL" id="TQN44135.1"/>
    </source>
</evidence>
<dbReference type="EMBL" id="VFQE01000001">
    <property type="protein sequence ID" value="TQN44135.1"/>
    <property type="molecule type" value="Genomic_DNA"/>
</dbReference>
<dbReference type="InterPro" id="IPR014862">
    <property type="entry name" value="TrwC"/>
</dbReference>
<feature type="compositionally biased region" description="Basic and acidic residues" evidence="1">
    <location>
        <begin position="1869"/>
        <end position="1894"/>
    </location>
</feature>
<dbReference type="Pfam" id="PF08751">
    <property type="entry name" value="TrwC"/>
    <property type="match status" value="1"/>
</dbReference>
<dbReference type="InterPro" id="IPR034151">
    <property type="entry name" value="TOPRIM_DnaG_bac"/>
</dbReference>
<dbReference type="Pfam" id="PF13604">
    <property type="entry name" value="AAA_30"/>
    <property type="match status" value="1"/>
</dbReference>
<gene>
    <name evidence="3" type="ORF">FHU33_3622</name>
</gene>
<dbReference type="GO" id="GO:0005737">
    <property type="term" value="C:cytoplasm"/>
    <property type="evidence" value="ECO:0007669"/>
    <property type="project" value="TreeGrafter"/>
</dbReference>
<dbReference type="CDD" id="cd18809">
    <property type="entry name" value="SF1_C_RecD"/>
    <property type="match status" value="1"/>
</dbReference>
<dbReference type="Gene3D" id="2.30.30.940">
    <property type="match status" value="1"/>
</dbReference>
<dbReference type="InterPro" id="IPR050219">
    <property type="entry name" value="DnaG_primase"/>
</dbReference>
<evidence type="ECO:0000313" key="4">
    <source>
        <dbReference type="Proteomes" id="UP000319865"/>
    </source>
</evidence>
<dbReference type="SUPFAM" id="SSF55464">
    <property type="entry name" value="Origin of replication-binding domain, RBD-like"/>
    <property type="match status" value="1"/>
</dbReference>
<dbReference type="InterPro" id="IPR037068">
    <property type="entry name" value="DNA_primase_core_N_sf"/>
</dbReference>
<dbReference type="SUPFAM" id="SSF56731">
    <property type="entry name" value="DNA primase core"/>
    <property type="match status" value="1"/>
</dbReference>
<name>A0A543PJ87_9ACTN</name>
<dbReference type="CDD" id="cd03364">
    <property type="entry name" value="TOPRIM_DnaG_primases"/>
    <property type="match status" value="1"/>
</dbReference>
<accession>A0A543PJ87</accession>
<dbReference type="GO" id="GO:0006269">
    <property type="term" value="P:DNA replication, synthesis of primer"/>
    <property type="evidence" value="ECO:0007669"/>
    <property type="project" value="TreeGrafter"/>
</dbReference>
<dbReference type="Pfam" id="PF13155">
    <property type="entry name" value="Toprim_2"/>
    <property type="match status" value="1"/>
</dbReference>
<feature type="compositionally biased region" description="Polar residues" evidence="1">
    <location>
        <begin position="1858"/>
        <end position="1868"/>
    </location>
</feature>
<keyword evidence="4" id="KW-1185">Reference proteome</keyword>
<dbReference type="Proteomes" id="UP000319865">
    <property type="component" value="Unassembled WGS sequence"/>
</dbReference>
<dbReference type="PANTHER" id="PTHR30313:SF2">
    <property type="entry name" value="DNA PRIMASE"/>
    <property type="match status" value="1"/>
</dbReference>
<feature type="region of interest" description="Disordered" evidence="1">
    <location>
        <begin position="1844"/>
        <end position="1894"/>
    </location>
</feature>
<dbReference type="InterPro" id="IPR013264">
    <property type="entry name" value="DNAG_N"/>
</dbReference>
<dbReference type="Gene3D" id="3.40.1360.10">
    <property type="match status" value="1"/>
</dbReference>
<evidence type="ECO:0000256" key="1">
    <source>
        <dbReference type="SAM" id="MobiDB-lite"/>
    </source>
</evidence>
<dbReference type="Gene3D" id="3.90.980.10">
    <property type="entry name" value="DNA primase, catalytic core, N-terminal domain"/>
    <property type="match status" value="1"/>
</dbReference>
<reference evidence="3 4" key="1">
    <citation type="submission" date="2019-06" db="EMBL/GenBank/DDBJ databases">
        <title>Sequencing the genomes of 1000 actinobacteria strains.</title>
        <authorList>
            <person name="Klenk H.-P."/>
        </authorList>
    </citation>
    <scope>NUCLEOTIDE SEQUENCE [LARGE SCALE GENOMIC DNA]</scope>
    <source>
        <strain evidence="3 4">DSM 46837</strain>
    </source>
</reference>
<proteinExistence type="predicted"/>
<evidence type="ECO:0000259" key="2">
    <source>
        <dbReference type="PROSITE" id="PS50880"/>
    </source>
</evidence>
<comment type="caution">
    <text evidence="3">The sequence shown here is derived from an EMBL/GenBank/DDBJ whole genome shotgun (WGS) entry which is preliminary data.</text>
</comment>
<dbReference type="PANTHER" id="PTHR30313">
    <property type="entry name" value="DNA PRIMASE"/>
    <property type="match status" value="1"/>
</dbReference>